<reference evidence="2" key="1">
    <citation type="submission" date="2019-06" db="EMBL/GenBank/DDBJ databases">
        <title>Co-occurence of chitin degradation, pigmentation and bioactivity in marine Pseudoalteromonas.</title>
        <authorList>
            <person name="Sonnenschein E.C."/>
            <person name="Bech P.K."/>
        </authorList>
    </citation>
    <scope>NUCLEOTIDE SEQUENCE [LARGE SCALE GENOMIC DNA]</scope>
    <source>
        <strain evidence="2">S3895</strain>
    </source>
</reference>
<comment type="caution">
    <text evidence="1">The sequence shown here is derived from an EMBL/GenBank/DDBJ whole genome shotgun (WGS) entry which is preliminary data.</text>
</comment>
<accession>A0ABY2W210</accession>
<keyword evidence="2" id="KW-1185">Reference proteome</keyword>
<sequence>MSVNCIDDEGVDDYVLITMFGAPWVDYGIDDLPNGERVHPPYSYGYHSAYTVTSRLTVNNQNNQAYYATLFNRDVELGLFSWKGAKRPFHSDVFTINKAVVNETRQPVLYHTFLCEDAAGKTLAVEVFSLTNPESIYLLEDQLIIK</sequence>
<evidence type="ECO:0000313" key="1">
    <source>
        <dbReference type="EMBL" id="TMO78234.1"/>
    </source>
</evidence>
<dbReference type="RefSeq" id="WP_138676161.1">
    <property type="nucleotide sequence ID" value="NZ_PNBW01000016.1"/>
</dbReference>
<dbReference type="EMBL" id="PNBW01000016">
    <property type="protein sequence ID" value="TMO78234.1"/>
    <property type="molecule type" value="Genomic_DNA"/>
</dbReference>
<organism evidence="1 2">
    <name type="scientific">Pseudoalteromonas aurantia</name>
    <dbReference type="NCBI Taxonomy" id="43654"/>
    <lineage>
        <taxon>Bacteria</taxon>
        <taxon>Pseudomonadati</taxon>
        <taxon>Pseudomonadota</taxon>
        <taxon>Gammaproteobacteria</taxon>
        <taxon>Alteromonadales</taxon>
        <taxon>Pseudoalteromonadaceae</taxon>
        <taxon>Pseudoalteromonas</taxon>
    </lineage>
</organism>
<name>A0ABY2W210_9GAMM</name>
<dbReference type="Proteomes" id="UP000307164">
    <property type="component" value="Unassembled WGS sequence"/>
</dbReference>
<protein>
    <submittedName>
        <fullName evidence="1">Uncharacterized protein</fullName>
    </submittedName>
</protein>
<gene>
    <name evidence="1" type="ORF">CWC20_02395</name>
</gene>
<proteinExistence type="predicted"/>
<evidence type="ECO:0000313" key="2">
    <source>
        <dbReference type="Proteomes" id="UP000307164"/>
    </source>
</evidence>